<dbReference type="EMBL" id="JAPOHD010000007">
    <property type="protein sequence ID" value="MCY1719386.1"/>
    <property type="molecule type" value="Genomic_DNA"/>
</dbReference>
<dbReference type="RefSeq" id="WP_343331723.1">
    <property type="nucleotide sequence ID" value="NZ_JAPOHD010000007.1"/>
</dbReference>
<accession>A0A9X3J5F6</accession>
<keyword evidence="2" id="KW-1185">Reference proteome</keyword>
<dbReference type="AlphaFoldDB" id="A0A9X3J5F6"/>
<evidence type="ECO:0000313" key="2">
    <source>
        <dbReference type="Proteomes" id="UP001145087"/>
    </source>
</evidence>
<reference evidence="1" key="1">
    <citation type="submission" date="2022-11" db="EMBL/GenBank/DDBJ databases">
        <title>Marilongibacter aestuarii gen. nov., sp. nov., isolated from tidal flat sediment.</title>
        <authorList>
            <person name="Jiayan W."/>
        </authorList>
    </citation>
    <scope>NUCLEOTIDE SEQUENCE</scope>
    <source>
        <strain evidence="1">Z1-6</strain>
    </source>
</reference>
<organism evidence="1 2">
    <name type="scientific">Draconibacterium aestuarii</name>
    <dbReference type="NCBI Taxonomy" id="2998507"/>
    <lineage>
        <taxon>Bacteria</taxon>
        <taxon>Pseudomonadati</taxon>
        <taxon>Bacteroidota</taxon>
        <taxon>Bacteroidia</taxon>
        <taxon>Marinilabiliales</taxon>
        <taxon>Prolixibacteraceae</taxon>
        <taxon>Draconibacterium</taxon>
    </lineage>
</organism>
<gene>
    <name evidence="1" type="ORF">OU798_03485</name>
</gene>
<sequence>MTPKERFLTALNGGTPDRVPIAEHLFSLKLQKEILGYNTVLYEGAAQAELATKVGIDMLWVPINGFCGIEETPHQENEIYKDEWGVTYKKNGWPIIA</sequence>
<evidence type="ECO:0000313" key="1">
    <source>
        <dbReference type="EMBL" id="MCY1719386.1"/>
    </source>
</evidence>
<dbReference type="Proteomes" id="UP001145087">
    <property type="component" value="Unassembled WGS sequence"/>
</dbReference>
<protein>
    <submittedName>
        <fullName evidence="1">Uncharacterized protein</fullName>
    </submittedName>
</protein>
<name>A0A9X3J5F6_9BACT</name>
<proteinExistence type="predicted"/>
<comment type="caution">
    <text evidence="1">The sequence shown here is derived from an EMBL/GenBank/DDBJ whole genome shotgun (WGS) entry which is preliminary data.</text>
</comment>